<comment type="caution">
    <text evidence="1">The sequence shown here is derived from an EMBL/GenBank/DDBJ whole genome shotgun (WGS) entry which is preliminary data.</text>
</comment>
<keyword evidence="2" id="KW-1185">Reference proteome</keyword>
<accession>A0ABP3AKJ7</accession>
<reference evidence="1 2" key="1">
    <citation type="submission" date="2014-01" db="EMBL/GenBank/DDBJ databases">
        <authorList>
            <person name="Dobos K."/>
            <person name="Lenaerts A."/>
            <person name="Ordway D."/>
            <person name="DeGroote M.A."/>
            <person name="Parker T."/>
            <person name="Sizemore C."/>
            <person name="Tallon L.J."/>
            <person name="Sadzewicz L.K."/>
            <person name="Sengamalay N."/>
            <person name="Fraser C.M."/>
            <person name="Hine E."/>
            <person name="Shefchek K.A."/>
            <person name="Das S.P."/>
            <person name="Tettelin H."/>
        </authorList>
    </citation>
    <scope>NUCLEOTIDE SEQUENCE [LARGE SCALE GENOMIC DNA]</scope>
    <source>
        <strain evidence="1 2">Harvey</strain>
    </source>
</reference>
<evidence type="ECO:0000313" key="2">
    <source>
        <dbReference type="Proteomes" id="UP000020681"/>
    </source>
</evidence>
<name>A0ABP3AKJ7_MYCUL</name>
<protein>
    <submittedName>
        <fullName evidence="1">Uncharacterized protein</fullName>
    </submittedName>
</protein>
<evidence type="ECO:0000313" key="1">
    <source>
        <dbReference type="EMBL" id="EUA90345.1"/>
    </source>
</evidence>
<gene>
    <name evidence="1" type="ORF">I551_3148</name>
</gene>
<dbReference type="Proteomes" id="UP000020681">
    <property type="component" value="Unassembled WGS sequence"/>
</dbReference>
<proteinExistence type="predicted"/>
<sequence>MADRSQYCARHPVLRFASSIRQVFILGRPAPLRQHIPYGSISPRGCRVRNPQDMRLFWGRMRVRLPLAGDRASRPSVNRLAAASHWLAIEFRTAAQKRWHTMKHDVRDGQ</sequence>
<dbReference type="EMBL" id="JAOL01000105">
    <property type="protein sequence ID" value="EUA90345.1"/>
    <property type="molecule type" value="Genomic_DNA"/>
</dbReference>
<organism evidence="1 2">
    <name type="scientific">Mycobacterium ulcerans str. Harvey</name>
    <dbReference type="NCBI Taxonomy" id="1299332"/>
    <lineage>
        <taxon>Bacteria</taxon>
        <taxon>Bacillati</taxon>
        <taxon>Actinomycetota</taxon>
        <taxon>Actinomycetes</taxon>
        <taxon>Mycobacteriales</taxon>
        <taxon>Mycobacteriaceae</taxon>
        <taxon>Mycobacterium</taxon>
        <taxon>Mycobacterium ulcerans group</taxon>
    </lineage>
</organism>